<comment type="caution">
    <text evidence="2">The sequence shown here is derived from an EMBL/GenBank/DDBJ whole genome shotgun (WGS) entry which is preliminary data.</text>
</comment>
<evidence type="ECO:0000313" key="2">
    <source>
        <dbReference type="EMBL" id="MBB6073449.1"/>
    </source>
</evidence>
<gene>
    <name evidence="2" type="ORF">HNQ61_005116</name>
</gene>
<sequence length="63" mass="7136">MPYLQEPDASHGRDRGAPVPRRRLGPYEAAYDVRMGYQEPVEAGARTPAPEPLLFRGRGDRER</sequence>
<organism evidence="2 3">
    <name type="scientific">Longimicrobium terrae</name>
    <dbReference type="NCBI Taxonomy" id="1639882"/>
    <lineage>
        <taxon>Bacteria</taxon>
        <taxon>Pseudomonadati</taxon>
        <taxon>Gemmatimonadota</taxon>
        <taxon>Longimicrobiia</taxon>
        <taxon>Longimicrobiales</taxon>
        <taxon>Longimicrobiaceae</taxon>
        <taxon>Longimicrobium</taxon>
    </lineage>
</organism>
<dbReference type="Proteomes" id="UP000582837">
    <property type="component" value="Unassembled WGS sequence"/>
</dbReference>
<evidence type="ECO:0000256" key="1">
    <source>
        <dbReference type="SAM" id="MobiDB-lite"/>
    </source>
</evidence>
<keyword evidence="3" id="KW-1185">Reference proteome</keyword>
<protein>
    <submittedName>
        <fullName evidence="2">Uncharacterized protein</fullName>
    </submittedName>
</protein>
<dbReference type="AlphaFoldDB" id="A0A841H6X1"/>
<reference evidence="2 3" key="1">
    <citation type="submission" date="2020-08" db="EMBL/GenBank/DDBJ databases">
        <title>Genomic Encyclopedia of Type Strains, Phase IV (KMG-IV): sequencing the most valuable type-strain genomes for metagenomic binning, comparative biology and taxonomic classification.</title>
        <authorList>
            <person name="Goeker M."/>
        </authorList>
    </citation>
    <scope>NUCLEOTIDE SEQUENCE [LARGE SCALE GENOMIC DNA]</scope>
    <source>
        <strain evidence="2 3">DSM 29007</strain>
    </source>
</reference>
<accession>A0A841H6X1</accession>
<feature type="region of interest" description="Disordered" evidence="1">
    <location>
        <begin position="41"/>
        <end position="63"/>
    </location>
</feature>
<dbReference type="EMBL" id="JACHIA010000024">
    <property type="protein sequence ID" value="MBB6073449.1"/>
    <property type="molecule type" value="Genomic_DNA"/>
</dbReference>
<evidence type="ECO:0000313" key="3">
    <source>
        <dbReference type="Proteomes" id="UP000582837"/>
    </source>
</evidence>
<proteinExistence type="predicted"/>
<feature type="region of interest" description="Disordered" evidence="1">
    <location>
        <begin position="1"/>
        <end position="25"/>
    </location>
</feature>
<name>A0A841H6X1_9BACT</name>
<dbReference type="RefSeq" id="WP_170039082.1">
    <property type="nucleotide sequence ID" value="NZ_JABDTL010000002.1"/>
</dbReference>